<organism evidence="1 2">
    <name type="scientific">Boletus reticuloceps</name>
    <dbReference type="NCBI Taxonomy" id="495285"/>
    <lineage>
        <taxon>Eukaryota</taxon>
        <taxon>Fungi</taxon>
        <taxon>Dikarya</taxon>
        <taxon>Basidiomycota</taxon>
        <taxon>Agaricomycotina</taxon>
        <taxon>Agaricomycetes</taxon>
        <taxon>Agaricomycetidae</taxon>
        <taxon>Boletales</taxon>
        <taxon>Boletineae</taxon>
        <taxon>Boletaceae</taxon>
        <taxon>Boletoideae</taxon>
        <taxon>Boletus</taxon>
    </lineage>
</organism>
<protein>
    <submittedName>
        <fullName evidence="1">Uncharacterized protein</fullName>
    </submittedName>
</protein>
<proteinExistence type="predicted"/>
<comment type="caution">
    <text evidence="1">The sequence shown here is derived from an EMBL/GenBank/DDBJ whole genome shotgun (WGS) entry which is preliminary data.</text>
</comment>
<reference evidence="1" key="1">
    <citation type="submission" date="2021-03" db="EMBL/GenBank/DDBJ databases">
        <title>Evolutionary innovations through gain and loss of genes in the ectomycorrhizal Boletales.</title>
        <authorList>
            <person name="Wu G."/>
            <person name="Miyauchi S."/>
            <person name="Morin E."/>
            <person name="Yang Z.-L."/>
            <person name="Xu J."/>
            <person name="Martin F.M."/>
        </authorList>
    </citation>
    <scope>NUCLEOTIDE SEQUENCE</scope>
    <source>
        <strain evidence="1">BR01</strain>
    </source>
</reference>
<accession>A0A8I2YFU1</accession>
<dbReference type="AlphaFoldDB" id="A0A8I2YFU1"/>
<gene>
    <name evidence="1" type="ORF">JVT61DRAFT_9824</name>
</gene>
<dbReference type="OrthoDB" id="9991317at2759"/>
<dbReference type="EMBL" id="JAGFBS010000038">
    <property type="protein sequence ID" value="KAG6371200.1"/>
    <property type="molecule type" value="Genomic_DNA"/>
</dbReference>
<name>A0A8I2YFU1_9AGAM</name>
<sequence length="334" mass="37609">MPGRLHNLALCFDARFKRLGQLGDLEQAITLYSRVASAPTGPITTRFDASQNWILCARHARHHSLFHAHSVAITLLPQLAWIGFSLTRRYQELRYGADVVREAAAAALDAGLPRTAVEWLEQGRSIIWGELHQLRSSYEDLSSAHPEHAHRLRELSSALEQAGATREQSLSAISEGIPNEVHDATESLQQQTDRHCTLAIERDKLLQEIRSLPGFEQFLRYKEFSQLRASAHSGPVVILNTAENRCDALIVLAGVDHIIHVPLPHFTFKRSADLQMILKNFLRHAHIIRSDDREGQRTTLDGVSWQTFLATLWRCIVKPILDALAFSVRHVIGT</sequence>
<evidence type="ECO:0000313" key="1">
    <source>
        <dbReference type="EMBL" id="KAG6371200.1"/>
    </source>
</evidence>
<dbReference type="Proteomes" id="UP000683000">
    <property type="component" value="Unassembled WGS sequence"/>
</dbReference>
<evidence type="ECO:0000313" key="2">
    <source>
        <dbReference type="Proteomes" id="UP000683000"/>
    </source>
</evidence>
<keyword evidence="2" id="KW-1185">Reference proteome</keyword>